<feature type="non-terminal residue" evidence="4">
    <location>
        <position position="87"/>
    </location>
</feature>
<reference evidence="4 5" key="1">
    <citation type="journal article" date="2018" name="Sci. Rep.">
        <title>Comparative analysis of the Pocillopora damicornis genome highlights role of immune system in coral evolution.</title>
        <authorList>
            <person name="Cunning R."/>
            <person name="Bay R.A."/>
            <person name="Gillette P."/>
            <person name="Baker A.C."/>
            <person name="Traylor-Knowles N."/>
        </authorList>
    </citation>
    <scope>NUCLEOTIDE SEQUENCE [LARGE SCALE GENOMIC DNA]</scope>
    <source>
        <strain evidence="4">RSMAS</strain>
        <tissue evidence="4">Whole animal</tissue>
    </source>
</reference>
<proteinExistence type="predicted"/>
<dbReference type="Gene3D" id="1.25.40.10">
    <property type="entry name" value="Tetratricopeptide repeat domain"/>
    <property type="match status" value="1"/>
</dbReference>
<gene>
    <name evidence="4" type="ORF">pdam_00024308</name>
</gene>
<dbReference type="PANTHER" id="PTHR45954:SF1">
    <property type="entry name" value="LD33695P"/>
    <property type="match status" value="1"/>
</dbReference>
<dbReference type="GO" id="GO:0001965">
    <property type="term" value="F:G-protein alpha-subunit binding"/>
    <property type="evidence" value="ECO:0007669"/>
    <property type="project" value="TreeGrafter"/>
</dbReference>
<sequence>PLIWSEAEDYLVERDQYLVGIIANLRLKIIKEVGDKHGEGTTYGNLGIAYKGLAIEYHNLNLKIAKEVGDKHGEGYVYCNLGNAYNK</sequence>
<dbReference type="SUPFAM" id="SSF48452">
    <property type="entry name" value="TPR-like"/>
    <property type="match status" value="1"/>
</dbReference>
<dbReference type="PANTHER" id="PTHR45954">
    <property type="entry name" value="LD33695P"/>
    <property type="match status" value="1"/>
</dbReference>
<feature type="non-terminal residue" evidence="4">
    <location>
        <position position="1"/>
    </location>
</feature>
<dbReference type="GO" id="GO:0005092">
    <property type="term" value="F:GDP-dissociation inhibitor activity"/>
    <property type="evidence" value="ECO:0007669"/>
    <property type="project" value="TreeGrafter"/>
</dbReference>
<dbReference type="AlphaFoldDB" id="A0A3M6V3S4"/>
<comment type="caution">
    <text evidence="4">The sequence shown here is derived from an EMBL/GenBank/DDBJ whole genome shotgun (WGS) entry which is preliminary data.</text>
</comment>
<evidence type="ECO:0000313" key="4">
    <source>
        <dbReference type="EMBL" id="RMX60469.1"/>
    </source>
</evidence>
<dbReference type="InterPro" id="IPR011990">
    <property type="entry name" value="TPR-like_helical_dom_sf"/>
</dbReference>
<evidence type="ECO:0000256" key="1">
    <source>
        <dbReference type="ARBA" id="ARBA00004496"/>
    </source>
</evidence>
<dbReference type="Proteomes" id="UP000275408">
    <property type="component" value="Unassembled WGS sequence"/>
</dbReference>
<evidence type="ECO:0000256" key="3">
    <source>
        <dbReference type="ARBA" id="ARBA00022737"/>
    </source>
</evidence>
<keyword evidence="3" id="KW-0677">Repeat</keyword>
<comment type="subcellular location">
    <subcellularLocation>
        <location evidence="1">Cytoplasm</location>
    </subcellularLocation>
</comment>
<accession>A0A3M6V3S4</accession>
<evidence type="ECO:0000313" key="5">
    <source>
        <dbReference type="Proteomes" id="UP000275408"/>
    </source>
</evidence>
<organism evidence="4 5">
    <name type="scientific">Pocillopora damicornis</name>
    <name type="common">Cauliflower coral</name>
    <name type="synonym">Millepora damicornis</name>
    <dbReference type="NCBI Taxonomy" id="46731"/>
    <lineage>
        <taxon>Eukaryota</taxon>
        <taxon>Metazoa</taxon>
        <taxon>Cnidaria</taxon>
        <taxon>Anthozoa</taxon>
        <taxon>Hexacorallia</taxon>
        <taxon>Scleractinia</taxon>
        <taxon>Astrocoeniina</taxon>
        <taxon>Pocilloporidae</taxon>
        <taxon>Pocillopora</taxon>
    </lineage>
</organism>
<keyword evidence="2" id="KW-0963">Cytoplasm</keyword>
<name>A0A3M6V3S4_POCDA</name>
<dbReference type="GO" id="GO:0000132">
    <property type="term" value="P:establishment of mitotic spindle orientation"/>
    <property type="evidence" value="ECO:0007669"/>
    <property type="project" value="TreeGrafter"/>
</dbReference>
<keyword evidence="5" id="KW-1185">Reference proteome</keyword>
<evidence type="ECO:0000256" key="2">
    <source>
        <dbReference type="ARBA" id="ARBA00022490"/>
    </source>
</evidence>
<dbReference type="InterPro" id="IPR052386">
    <property type="entry name" value="GPSM"/>
</dbReference>
<dbReference type="EMBL" id="RCHS01000146">
    <property type="protein sequence ID" value="RMX60469.1"/>
    <property type="molecule type" value="Genomic_DNA"/>
</dbReference>
<protein>
    <submittedName>
        <fullName evidence="4">Uncharacterized protein</fullName>
    </submittedName>
</protein>
<dbReference type="GO" id="GO:0005938">
    <property type="term" value="C:cell cortex"/>
    <property type="evidence" value="ECO:0007669"/>
    <property type="project" value="TreeGrafter"/>
</dbReference>